<proteinExistence type="predicted"/>
<keyword evidence="2" id="KW-1185">Reference proteome</keyword>
<organism evidence="1 2">
    <name type="scientific">Arctium lappa</name>
    <name type="common">Greater burdock</name>
    <name type="synonym">Lappa major</name>
    <dbReference type="NCBI Taxonomy" id="4217"/>
    <lineage>
        <taxon>Eukaryota</taxon>
        <taxon>Viridiplantae</taxon>
        <taxon>Streptophyta</taxon>
        <taxon>Embryophyta</taxon>
        <taxon>Tracheophyta</taxon>
        <taxon>Spermatophyta</taxon>
        <taxon>Magnoliopsida</taxon>
        <taxon>eudicotyledons</taxon>
        <taxon>Gunneridae</taxon>
        <taxon>Pentapetalae</taxon>
        <taxon>asterids</taxon>
        <taxon>campanulids</taxon>
        <taxon>Asterales</taxon>
        <taxon>Asteraceae</taxon>
        <taxon>Carduoideae</taxon>
        <taxon>Cardueae</taxon>
        <taxon>Arctiinae</taxon>
        <taxon>Arctium</taxon>
    </lineage>
</organism>
<evidence type="ECO:0000313" key="2">
    <source>
        <dbReference type="Proteomes" id="UP001055879"/>
    </source>
</evidence>
<protein>
    <submittedName>
        <fullName evidence="1">Uncharacterized protein</fullName>
    </submittedName>
</protein>
<dbReference type="Proteomes" id="UP001055879">
    <property type="component" value="Linkage Group LG11"/>
</dbReference>
<comment type="caution">
    <text evidence="1">The sequence shown here is derived from an EMBL/GenBank/DDBJ whole genome shotgun (WGS) entry which is preliminary data.</text>
</comment>
<reference evidence="1 2" key="2">
    <citation type="journal article" date="2022" name="Mol. Ecol. Resour.">
        <title>The genomes of chicory, endive, great burdock and yacon provide insights into Asteraceae paleo-polyploidization history and plant inulin production.</title>
        <authorList>
            <person name="Fan W."/>
            <person name="Wang S."/>
            <person name="Wang H."/>
            <person name="Wang A."/>
            <person name="Jiang F."/>
            <person name="Liu H."/>
            <person name="Zhao H."/>
            <person name="Xu D."/>
            <person name="Zhang Y."/>
        </authorList>
    </citation>
    <scope>NUCLEOTIDE SEQUENCE [LARGE SCALE GENOMIC DNA]</scope>
    <source>
        <strain evidence="2">cv. Niubang</strain>
    </source>
</reference>
<sequence>MLALVPLGSELERVMGSIRLLYMIVLLATSSAMFHLLITLIAAYNPIHSYYHFMDECAIGFSGVLFSMIVIETSLSGAQSRRFSQVKPQADRVLIRLEELPEKYVVMLLLDVRTNRVLLTASVFSCLISAYAYAYNTSCPSDMIL</sequence>
<dbReference type="EMBL" id="CM042057">
    <property type="protein sequence ID" value="KAI3692117.1"/>
    <property type="molecule type" value="Genomic_DNA"/>
</dbReference>
<evidence type="ECO:0000313" key="1">
    <source>
        <dbReference type="EMBL" id="KAI3692117.1"/>
    </source>
</evidence>
<gene>
    <name evidence="1" type="ORF">L6452_31926</name>
</gene>
<name>A0ACB8Z2V7_ARCLA</name>
<accession>A0ACB8Z2V7</accession>
<reference evidence="2" key="1">
    <citation type="journal article" date="2022" name="Mol. Ecol. Resour.">
        <title>The genomes of chicory, endive, great burdock and yacon provide insights into Asteraceae palaeo-polyploidization history and plant inulin production.</title>
        <authorList>
            <person name="Fan W."/>
            <person name="Wang S."/>
            <person name="Wang H."/>
            <person name="Wang A."/>
            <person name="Jiang F."/>
            <person name="Liu H."/>
            <person name="Zhao H."/>
            <person name="Xu D."/>
            <person name="Zhang Y."/>
        </authorList>
    </citation>
    <scope>NUCLEOTIDE SEQUENCE [LARGE SCALE GENOMIC DNA]</scope>
    <source>
        <strain evidence="2">cv. Niubang</strain>
    </source>
</reference>